<protein>
    <submittedName>
        <fullName evidence="3">Uncharacterized protein</fullName>
    </submittedName>
</protein>
<comment type="caution">
    <text evidence="3">The sequence shown here is derived from an EMBL/GenBank/DDBJ whole genome shotgun (WGS) entry which is preliminary data.</text>
</comment>
<keyword evidence="2" id="KW-0812">Transmembrane</keyword>
<feature type="region of interest" description="Disordered" evidence="1">
    <location>
        <begin position="328"/>
        <end position="377"/>
    </location>
</feature>
<feature type="transmembrane region" description="Helical" evidence="2">
    <location>
        <begin position="154"/>
        <end position="176"/>
    </location>
</feature>
<dbReference type="Proteomes" id="UP000482155">
    <property type="component" value="Unassembled WGS sequence"/>
</dbReference>
<keyword evidence="4" id="KW-1185">Reference proteome</keyword>
<feature type="region of interest" description="Disordered" evidence="1">
    <location>
        <begin position="194"/>
        <end position="288"/>
    </location>
</feature>
<feature type="region of interest" description="Disordered" evidence="1">
    <location>
        <begin position="389"/>
        <end position="426"/>
    </location>
</feature>
<gene>
    <name evidence="3" type="ORF">G3574_04190</name>
</gene>
<name>A0A6B3SHZ0_9BURK</name>
<feature type="compositionally biased region" description="Low complexity" evidence="1">
    <location>
        <begin position="67"/>
        <end position="78"/>
    </location>
</feature>
<evidence type="ECO:0000256" key="1">
    <source>
        <dbReference type="SAM" id="MobiDB-lite"/>
    </source>
</evidence>
<feature type="compositionally biased region" description="Low complexity" evidence="1">
    <location>
        <begin position="328"/>
        <end position="368"/>
    </location>
</feature>
<evidence type="ECO:0000256" key="2">
    <source>
        <dbReference type="SAM" id="Phobius"/>
    </source>
</evidence>
<keyword evidence="2" id="KW-0472">Membrane</keyword>
<dbReference type="AlphaFoldDB" id="A0A6B3SHZ0"/>
<keyword evidence="2" id="KW-1133">Transmembrane helix</keyword>
<proteinExistence type="predicted"/>
<feature type="region of interest" description="Disordered" evidence="1">
    <location>
        <begin position="1"/>
        <end position="28"/>
    </location>
</feature>
<reference evidence="3 4" key="1">
    <citation type="submission" date="2020-02" db="EMBL/GenBank/DDBJ databases">
        <authorList>
            <person name="Kim M.K."/>
        </authorList>
    </citation>
    <scope>NUCLEOTIDE SEQUENCE [LARGE SCALE GENOMIC DNA]</scope>
    <source>
        <strain evidence="3 4">17J57-3</strain>
    </source>
</reference>
<sequence length="475" mass="49149">MTCPSCGRAEARQVARHVPGRAAPKAAPSATVLACRGYRRLDGDPRGQWQFLPVRLQSISRTSHLIRPSSSRHASPSPQDVPHARRAGPDHEARQGADSPFQHGADPFTSAPGPDHAVPPSVTPRKPMRKPSYEELRKLAAMYDQPPPRRRGRWLTAMVSVFLVGACAGLGGVWWLSHGQPATLAAIVDTATRHASARRPSPAGPADSARPTRPDMAAGGISPSELPFDGSRVAVAPKPQPPAVTPGELPYGGLAAVPGDSLRDSSGSGSAGSAAAGTPEAQASGDTNAVASAGMRSADSLAGSAASAPASPAADSNAASSAAQGAAPAAGTVGTSTSASAQKPQPAAPADKASSPNAASSAMVAAAARAKRQQANRELERIRRQATEELRRKNEAQRLPGEAKAKLRQPPARTASAVQHGKPRQARTQLVQAQLAACENAGNFLMREQCKWQLCSGKWGKDGCPSYTSSNTLTY</sequence>
<accession>A0A6B3SHZ0</accession>
<dbReference type="RefSeq" id="WP_163960772.1">
    <property type="nucleotide sequence ID" value="NZ_JAAIVB010000012.1"/>
</dbReference>
<evidence type="ECO:0000313" key="4">
    <source>
        <dbReference type="Proteomes" id="UP000482155"/>
    </source>
</evidence>
<dbReference type="EMBL" id="JAAIVB010000012">
    <property type="protein sequence ID" value="NEX60270.1"/>
    <property type="molecule type" value="Genomic_DNA"/>
</dbReference>
<organism evidence="3 4">
    <name type="scientific">Noviherbaspirillum galbum</name>
    <dbReference type="NCBI Taxonomy" id="2709383"/>
    <lineage>
        <taxon>Bacteria</taxon>
        <taxon>Pseudomonadati</taxon>
        <taxon>Pseudomonadota</taxon>
        <taxon>Betaproteobacteria</taxon>
        <taxon>Burkholderiales</taxon>
        <taxon>Oxalobacteraceae</taxon>
        <taxon>Noviherbaspirillum</taxon>
    </lineage>
</organism>
<feature type="compositionally biased region" description="Low complexity" evidence="1">
    <location>
        <begin position="265"/>
        <end position="285"/>
    </location>
</feature>
<feature type="region of interest" description="Disordered" evidence="1">
    <location>
        <begin position="63"/>
        <end position="130"/>
    </location>
</feature>
<feature type="compositionally biased region" description="Basic and acidic residues" evidence="1">
    <location>
        <begin position="389"/>
        <end position="405"/>
    </location>
</feature>
<feature type="compositionally biased region" description="Low complexity" evidence="1">
    <location>
        <begin position="198"/>
        <end position="211"/>
    </location>
</feature>
<evidence type="ECO:0000313" key="3">
    <source>
        <dbReference type="EMBL" id="NEX60270.1"/>
    </source>
</evidence>